<keyword evidence="1" id="KW-0547">Nucleotide-binding</keyword>
<dbReference type="NCBIfam" id="NF004877">
    <property type="entry name" value="PRK06241.1-2"/>
    <property type="match status" value="1"/>
</dbReference>
<dbReference type="SUPFAM" id="SSF56059">
    <property type="entry name" value="Glutathione synthetase ATP-binding domain-like"/>
    <property type="match status" value="1"/>
</dbReference>
<dbReference type="GO" id="GO:0016301">
    <property type="term" value="F:kinase activity"/>
    <property type="evidence" value="ECO:0007669"/>
    <property type="project" value="InterPro"/>
</dbReference>
<dbReference type="SUPFAM" id="SSF52009">
    <property type="entry name" value="Phosphohistidine domain"/>
    <property type="match status" value="1"/>
</dbReference>
<proteinExistence type="predicted"/>
<sequence length="888" mass="99791">MNPYVLQFDEIDGDSLPDAGGKGANLGELTNAGFPVPPGFCVTTGSYRAFVETSTEMKGFFVQLNELTLDSLDQIRAVGERIRNHLRSLPIPSGVRAAITSAWRKKGTEGAYAVRSSATAEDLPTASFAGQQETYLNVLGEEDLMEAVRNCWASLFTDRAIVYRLKNGFDHRDVYVSVVVQQMVFPEVSGILFTADPISGHRSTVSIDAGFGLGEAFVSGMVSADLYQVRSGQIVKKQIAEKKKAIYGLPGGGTEIRGLPREQWKQQALPDETILELARLGKRIEQHYGKEQDIEWGWGDGQLWILQSRPITTLYPIPDEVRDSEKLRVLFSFGHQQMMTEAMKPMALSIWRTVFPFGKERAESESRVLLPAGGRLFIDPTEVLYIKPVRRIMPRLLMGIDEGIARGVMEVIQRERFQQEARPRKDLRKQVGQRVKPIAVNVIKNLMCRDTSGAVEKCHRIMEEWVARSEEQLAGVTGAARIRLIRQNAGSLMMKLFTQMLPYPLSGVIAYKGIQDFTRRWLGENGDVHRLNRSLSGNVTSEMGLALGDLADQARKFPEVTEYLKMARNGTFYEGLSQVRGGEEFRIYLERFMDRYGMRCPGEIDISRTRWRESPQALAAAILGHIRNVEPGAHRLNFDRGRAEAEEAARRIVEEIRRRKSRWHARWMARLIRVFRDVMGVREHPKYILVRHLDLWKRGILEEAETLAARGILEEKNDVFHLTLDELAAILDERFPEDVRELIGKRKRDYVRNQTLSPPRVMTHEGEIMRGVKREMEIPEDSLLGTPVSAGVVEGVARVVMDPAQANLQPGDILIAPFTDPGWTPLFHSAQALVMEVGGLMTHGAVVAREYGIPAVVGVDGATRHIKDGQCLRIDGTQGIVTVLSEEE</sequence>
<accession>A0A1N7L8K8</accession>
<dbReference type="Pfam" id="PF01326">
    <property type="entry name" value="PPDK_N"/>
    <property type="match status" value="1"/>
</dbReference>
<dbReference type="NCBIfam" id="NF004878">
    <property type="entry name" value="PRK06241.1-3"/>
    <property type="match status" value="1"/>
</dbReference>
<protein>
    <submittedName>
        <fullName evidence="5">Phosphoenolpyruvate synthase</fullName>
    </submittedName>
</protein>
<name>A0A1N7L8K8_9BACL</name>
<dbReference type="FunFam" id="3.30.1490.20:FF:000010">
    <property type="entry name" value="Phosphoenolpyruvate synthase"/>
    <property type="match status" value="1"/>
</dbReference>
<dbReference type="PANTHER" id="PTHR43615">
    <property type="entry name" value="PHOSPHOENOLPYRUVATE SYNTHASE-RELATED"/>
    <property type="match status" value="1"/>
</dbReference>
<dbReference type="Proteomes" id="UP000186795">
    <property type="component" value="Unassembled WGS sequence"/>
</dbReference>
<keyword evidence="6" id="KW-1185">Reference proteome</keyword>
<feature type="domain" description="Pyruvate phosphate dikinase AMP/ATP-binding" evidence="4">
    <location>
        <begin position="19"/>
        <end position="314"/>
    </location>
</feature>
<dbReference type="GO" id="GO:0005524">
    <property type="term" value="F:ATP binding"/>
    <property type="evidence" value="ECO:0007669"/>
    <property type="project" value="UniProtKB-KW"/>
</dbReference>
<evidence type="ECO:0000256" key="1">
    <source>
        <dbReference type="ARBA" id="ARBA00022741"/>
    </source>
</evidence>
<dbReference type="PANTHER" id="PTHR43615:SF1">
    <property type="entry name" value="PPDK_N DOMAIN-CONTAINING PROTEIN"/>
    <property type="match status" value="1"/>
</dbReference>
<evidence type="ECO:0000313" key="6">
    <source>
        <dbReference type="Proteomes" id="UP000186795"/>
    </source>
</evidence>
<dbReference type="OrthoDB" id="9765468at2"/>
<dbReference type="AlphaFoldDB" id="A0A1N7L8K8"/>
<dbReference type="Gene3D" id="3.30.1490.20">
    <property type="entry name" value="ATP-grasp fold, A domain"/>
    <property type="match status" value="1"/>
</dbReference>
<reference evidence="6" key="1">
    <citation type="submission" date="2017-01" db="EMBL/GenBank/DDBJ databases">
        <authorList>
            <person name="Varghese N."/>
            <person name="Submissions S."/>
        </authorList>
    </citation>
    <scope>NUCLEOTIDE SEQUENCE [LARGE SCALE GENOMIC DNA]</scope>
    <source>
        <strain evidence="6">DSM 45196</strain>
    </source>
</reference>
<evidence type="ECO:0000259" key="4">
    <source>
        <dbReference type="Pfam" id="PF01326"/>
    </source>
</evidence>
<dbReference type="Pfam" id="PF00391">
    <property type="entry name" value="PEP-utilizers"/>
    <property type="match status" value="1"/>
</dbReference>
<dbReference type="InterPro" id="IPR051549">
    <property type="entry name" value="PEP_Utilizing_Enz"/>
</dbReference>
<dbReference type="InterPro" id="IPR002192">
    <property type="entry name" value="PPDK_AMP/ATP-bd"/>
</dbReference>
<gene>
    <name evidence="5" type="ORF">SAMN05421790_10420</name>
</gene>
<dbReference type="InterPro" id="IPR036637">
    <property type="entry name" value="Phosphohistidine_dom_sf"/>
</dbReference>
<evidence type="ECO:0000313" key="5">
    <source>
        <dbReference type="EMBL" id="SIS70156.1"/>
    </source>
</evidence>
<dbReference type="EMBL" id="FTOD01000004">
    <property type="protein sequence ID" value="SIS70156.1"/>
    <property type="molecule type" value="Genomic_DNA"/>
</dbReference>
<feature type="domain" description="PEP-utilising enzyme mobile" evidence="3">
    <location>
        <begin position="809"/>
        <end position="879"/>
    </location>
</feature>
<evidence type="ECO:0000256" key="2">
    <source>
        <dbReference type="ARBA" id="ARBA00022840"/>
    </source>
</evidence>
<dbReference type="InterPro" id="IPR013815">
    <property type="entry name" value="ATP_grasp_subdomain_1"/>
</dbReference>
<evidence type="ECO:0000259" key="3">
    <source>
        <dbReference type="Pfam" id="PF00391"/>
    </source>
</evidence>
<dbReference type="Gene3D" id="3.30.470.20">
    <property type="entry name" value="ATP-grasp fold, B domain"/>
    <property type="match status" value="1"/>
</dbReference>
<dbReference type="InterPro" id="IPR008279">
    <property type="entry name" value="PEP-util_enz_mobile_dom"/>
</dbReference>
<organism evidence="5 6">
    <name type="scientific">Kroppenstedtia eburnea</name>
    <dbReference type="NCBI Taxonomy" id="714067"/>
    <lineage>
        <taxon>Bacteria</taxon>
        <taxon>Bacillati</taxon>
        <taxon>Bacillota</taxon>
        <taxon>Bacilli</taxon>
        <taxon>Bacillales</taxon>
        <taxon>Thermoactinomycetaceae</taxon>
        <taxon>Kroppenstedtia</taxon>
    </lineage>
</organism>
<dbReference type="Gene3D" id="3.50.30.10">
    <property type="entry name" value="Phosphohistidine domain"/>
    <property type="match status" value="1"/>
</dbReference>
<keyword evidence="2" id="KW-0067">ATP-binding</keyword>
<dbReference type="RefSeq" id="WP_076524334.1">
    <property type="nucleotide sequence ID" value="NZ_CP048103.1"/>
</dbReference>
<keyword evidence="5" id="KW-0670">Pyruvate</keyword>